<accession>A0A8J3D0E3</accession>
<dbReference type="Proteomes" id="UP000642809">
    <property type="component" value="Unassembled WGS sequence"/>
</dbReference>
<sequence length="98" mass="11334">MVGLVSENQGAKIVNFDRLSDTQYVMIASPEKAICDKIITTRDVRFRSIKNAYEFLIENLRLDESGLRNLNTVQIENWVLDSPKSESLRMLIKFIQEL</sequence>
<evidence type="ECO:0000313" key="1">
    <source>
        <dbReference type="EMBL" id="GHB47735.1"/>
    </source>
</evidence>
<name>A0A8J3D0E3_9BACT</name>
<reference evidence="1" key="1">
    <citation type="journal article" date="2014" name="Int. J. Syst. Evol. Microbiol.">
        <title>Complete genome sequence of Corynebacterium casei LMG S-19264T (=DSM 44701T), isolated from a smear-ripened cheese.</title>
        <authorList>
            <consortium name="US DOE Joint Genome Institute (JGI-PGF)"/>
            <person name="Walter F."/>
            <person name="Albersmeier A."/>
            <person name="Kalinowski J."/>
            <person name="Ruckert C."/>
        </authorList>
    </citation>
    <scope>NUCLEOTIDE SEQUENCE</scope>
    <source>
        <strain evidence="1">KCTC 23224</strain>
    </source>
</reference>
<protein>
    <submittedName>
        <fullName evidence="1">Uncharacterized protein</fullName>
    </submittedName>
</protein>
<organism evidence="1 2">
    <name type="scientific">Mongoliitalea lutea</name>
    <dbReference type="NCBI Taxonomy" id="849756"/>
    <lineage>
        <taxon>Bacteria</taxon>
        <taxon>Pseudomonadati</taxon>
        <taxon>Bacteroidota</taxon>
        <taxon>Cytophagia</taxon>
        <taxon>Cytophagales</taxon>
        <taxon>Cyclobacteriaceae</taxon>
        <taxon>Mongoliitalea</taxon>
    </lineage>
</organism>
<comment type="caution">
    <text evidence="1">The sequence shown here is derived from an EMBL/GenBank/DDBJ whole genome shotgun (WGS) entry which is preliminary data.</text>
</comment>
<keyword evidence="2" id="KW-1185">Reference proteome</keyword>
<dbReference type="AlphaFoldDB" id="A0A8J3D0E3"/>
<evidence type="ECO:0000313" key="2">
    <source>
        <dbReference type="Proteomes" id="UP000642809"/>
    </source>
</evidence>
<proteinExistence type="predicted"/>
<gene>
    <name evidence="1" type="ORF">GCM10008106_30710</name>
</gene>
<reference evidence="1" key="2">
    <citation type="submission" date="2020-09" db="EMBL/GenBank/DDBJ databases">
        <authorList>
            <person name="Sun Q."/>
            <person name="Kim S."/>
        </authorList>
    </citation>
    <scope>NUCLEOTIDE SEQUENCE</scope>
    <source>
        <strain evidence="1">KCTC 23224</strain>
    </source>
</reference>
<dbReference type="EMBL" id="BMYF01000021">
    <property type="protein sequence ID" value="GHB47735.1"/>
    <property type="molecule type" value="Genomic_DNA"/>
</dbReference>